<proteinExistence type="predicted"/>
<name>A0A940MK77_9RHOB</name>
<accession>A0A940MK77</accession>
<sequence>MTRRRRLRPEELDLWKQVARSTEPLPEKLKAHAEPPVEPAMSTPGKDAQPETLTRFRLGEKTVQTETHVFPRSTADRLHTAAVRMDSKAYQRLKRGKLKPDARIDLHGMTLDQAHGALNRFILTAHAKRHRLVLVITGKGAPHDPYTPAPRPRGVLKQQAPLWMAMAPLNAVILQVSEAHIRHGGAGAYYVYLRRPR</sequence>
<evidence type="ECO:0000313" key="4">
    <source>
        <dbReference type="Proteomes" id="UP000675940"/>
    </source>
</evidence>
<evidence type="ECO:0000259" key="2">
    <source>
        <dbReference type="PROSITE" id="PS50828"/>
    </source>
</evidence>
<dbReference type="SUPFAM" id="SSF160443">
    <property type="entry name" value="SMR domain-like"/>
    <property type="match status" value="1"/>
</dbReference>
<dbReference type="InterPro" id="IPR002625">
    <property type="entry name" value="Smr_dom"/>
</dbReference>
<protein>
    <submittedName>
        <fullName evidence="3">Smr/MutS family protein</fullName>
    </submittedName>
</protein>
<organism evidence="3 4">
    <name type="scientific">Sagittula salina</name>
    <dbReference type="NCBI Taxonomy" id="2820268"/>
    <lineage>
        <taxon>Bacteria</taxon>
        <taxon>Pseudomonadati</taxon>
        <taxon>Pseudomonadota</taxon>
        <taxon>Alphaproteobacteria</taxon>
        <taxon>Rhodobacterales</taxon>
        <taxon>Roseobacteraceae</taxon>
        <taxon>Sagittula</taxon>
    </lineage>
</organism>
<evidence type="ECO:0000313" key="3">
    <source>
        <dbReference type="EMBL" id="MBP0483325.1"/>
    </source>
</evidence>
<feature type="domain" description="Smr" evidence="2">
    <location>
        <begin position="104"/>
        <end position="194"/>
    </location>
</feature>
<gene>
    <name evidence="3" type="ORF">J5474_12580</name>
</gene>
<dbReference type="RefSeq" id="WP_209361258.1">
    <property type="nucleotide sequence ID" value="NZ_JAGISH010000006.1"/>
</dbReference>
<dbReference type="AlphaFoldDB" id="A0A940MK77"/>
<dbReference type="PROSITE" id="PS50828">
    <property type="entry name" value="SMR"/>
    <property type="match status" value="1"/>
</dbReference>
<dbReference type="EMBL" id="JAGISH010000006">
    <property type="protein sequence ID" value="MBP0483325.1"/>
    <property type="molecule type" value="Genomic_DNA"/>
</dbReference>
<evidence type="ECO:0000256" key="1">
    <source>
        <dbReference type="SAM" id="MobiDB-lite"/>
    </source>
</evidence>
<dbReference type="InterPro" id="IPR036063">
    <property type="entry name" value="Smr_dom_sf"/>
</dbReference>
<feature type="region of interest" description="Disordered" evidence="1">
    <location>
        <begin position="18"/>
        <end position="49"/>
    </location>
</feature>
<dbReference type="PANTHER" id="PTHR35562">
    <property type="entry name" value="DNA ENDONUCLEASE SMRA-RELATED"/>
    <property type="match status" value="1"/>
</dbReference>
<keyword evidence="4" id="KW-1185">Reference proteome</keyword>
<dbReference type="PANTHER" id="PTHR35562:SF2">
    <property type="entry name" value="DNA ENDONUCLEASE SMRA-RELATED"/>
    <property type="match status" value="1"/>
</dbReference>
<comment type="caution">
    <text evidence="3">The sequence shown here is derived from an EMBL/GenBank/DDBJ whole genome shotgun (WGS) entry which is preliminary data.</text>
</comment>
<feature type="compositionally biased region" description="Basic and acidic residues" evidence="1">
    <location>
        <begin position="25"/>
        <end position="35"/>
    </location>
</feature>
<reference evidence="3" key="1">
    <citation type="submission" date="2021-03" db="EMBL/GenBank/DDBJ databases">
        <title>Sagittula salina sp. nov. strain M10.9X isolated from the marine waste.</title>
        <authorList>
            <person name="Satari L."/>
            <person name="Molina-Menor E."/>
            <person name="Vidal-Verdu A."/>
            <person name="Pascual J."/>
            <person name="Pereto J."/>
            <person name="Porcar M."/>
        </authorList>
    </citation>
    <scope>NUCLEOTIDE SEQUENCE</scope>
    <source>
        <strain evidence="3">M10.9X</strain>
    </source>
</reference>
<dbReference type="Proteomes" id="UP000675940">
    <property type="component" value="Unassembled WGS sequence"/>
</dbReference>
<dbReference type="Gene3D" id="3.30.1370.110">
    <property type="match status" value="1"/>
</dbReference>
<dbReference type="Pfam" id="PF01713">
    <property type="entry name" value="Smr"/>
    <property type="match status" value="1"/>
</dbReference>